<feature type="non-terminal residue" evidence="5">
    <location>
        <position position="1"/>
    </location>
</feature>
<evidence type="ECO:0000313" key="5">
    <source>
        <dbReference type="EMBL" id="KAG9968504.1"/>
    </source>
</evidence>
<comment type="cofactor">
    <cofactor evidence="1 4">
        <name>Mg(2+)</name>
        <dbReference type="ChEBI" id="CHEBI:18420"/>
    </cofactor>
</comment>
<reference evidence="5" key="1">
    <citation type="journal article" date="2021" name="J Fungi (Basel)">
        <title>Virulence traits and population genomics of the black yeast Aureobasidium melanogenum.</title>
        <authorList>
            <person name="Cernosa A."/>
            <person name="Sun X."/>
            <person name="Gostincar C."/>
            <person name="Fang C."/>
            <person name="Gunde-Cimerman N."/>
            <person name="Song Z."/>
        </authorList>
    </citation>
    <scope>NUCLEOTIDE SEQUENCE</scope>
    <source>
        <strain evidence="5">EXF-9298</strain>
    </source>
</reference>
<organism evidence="5 6">
    <name type="scientific">Aureobasidium melanogenum</name>
    <name type="common">Aureobasidium pullulans var. melanogenum</name>
    <dbReference type="NCBI Taxonomy" id="46634"/>
    <lineage>
        <taxon>Eukaryota</taxon>
        <taxon>Fungi</taxon>
        <taxon>Dikarya</taxon>
        <taxon>Ascomycota</taxon>
        <taxon>Pezizomycotina</taxon>
        <taxon>Dothideomycetes</taxon>
        <taxon>Dothideomycetidae</taxon>
        <taxon>Dothideales</taxon>
        <taxon>Saccotheciaceae</taxon>
        <taxon>Aureobasidium</taxon>
    </lineage>
</organism>
<keyword evidence="6" id="KW-1185">Reference proteome</keyword>
<dbReference type="InterPro" id="IPR008949">
    <property type="entry name" value="Isoprenoid_synthase_dom_sf"/>
</dbReference>
<keyword evidence="4" id="KW-0456">Lyase</keyword>
<keyword evidence="3 4" id="KW-0460">Magnesium</keyword>
<comment type="similarity">
    <text evidence="2 4">Belongs to the terpene synthase family.</text>
</comment>
<protein>
    <recommendedName>
        <fullName evidence="4">Terpene synthase</fullName>
        <ecNumber evidence="4">4.2.3.-</ecNumber>
    </recommendedName>
</protein>
<dbReference type="GO" id="GO:0008299">
    <property type="term" value="P:isoprenoid biosynthetic process"/>
    <property type="evidence" value="ECO:0007669"/>
    <property type="project" value="UniProtKB-ARBA"/>
</dbReference>
<accession>A0A9P8FBQ1</accession>
<gene>
    <name evidence="5" type="ORF">KCU98_g15690</name>
</gene>
<name>A0A9P8FBQ1_AURME</name>
<dbReference type="InterPro" id="IPR034686">
    <property type="entry name" value="Terpene_cyclase-like_2"/>
</dbReference>
<dbReference type="EC" id="4.2.3.-" evidence="4"/>
<dbReference type="Gene3D" id="1.10.600.10">
    <property type="entry name" value="Farnesyl Diphosphate Synthase"/>
    <property type="match status" value="1"/>
</dbReference>
<keyword evidence="4" id="KW-0479">Metal-binding</keyword>
<evidence type="ECO:0000313" key="6">
    <source>
        <dbReference type="Proteomes" id="UP000729357"/>
    </source>
</evidence>
<evidence type="ECO:0000256" key="3">
    <source>
        <dbReference type="ARBA" id="ARBA00022842"/>
    </source>
</evidence>
<dbReference type="Proteomes" id="UP000729357">
    <property type="component" value="Unassembled WGS sequence"/>
</dbReference>
<dbReference type="EMBL" id="JAHFXS010003387">
    <property type="protein sequence ID" value="KAG9968504.1"/>
    <property type="molecule type" value="Genomic_DNA"/>
</dbReference>
<sequence length="340" mass="38919">ADAAFPYFASVMLPDCDYPELEVCSKWMIWIFLFDDEFDNGHLRYDSHAAKARLDKLRATMANEPSEHESDGMMRIHLEIWNAIKQKDSFNGGMLAQIRYRKAMNGYCDGVLEHVRSSSRQEVPTPEEYLEVRKLSSGCEPPYALVEYAYGLELSDDQVCEPSITKLKDVSTRIALLHNDMISWRKEKIEKVLHNYINTLIKQGFSEKDASAIMLDMVVAEHQKLSDCLEDLATGKITEHHKMDIESVPRVPLANLYWSGTTALPVRKFLVDTIIYAGHARCTNRNSALPKLRRRRRDNHEPGILGVLASRHTAFIAELDITSWRASRHLRLAACVWILI</sequence>
<proteinExistence type="inferred from homology"/>
<dbReference type="GO" id="GO:0010333">
    <property type="term" value="F:terpene synthase activity"/>
    <property type="evidence" value="ECO:0007669"/>
    <property type="project" value="InterPro"/>
</dbReference>
<dbReference type="Pfam" id="PF19086">
    <property type="entry name" value="Terpene_syn_C_2"/>
    <property type="match status" value="1"/>
</dbReference>
<feature type="non-terminal residue" evidence="5">
    <location>
        <position position="340"/>
    </location>
</feature>
<evidence type="ECO:0000256" key="2">
    <source>
        <dbReference type="ARBA" id="ARBA00006333"/>
    </source>
</evidence>
<reference evidence="5" key="2">
    <citation type="submission" date="2021-08" db="EMBL/GenBank/DDBJ databases">
        <authorList>
            <person name="Gostincar C."/>
            <person name="Sun X."/>
            <person name="Song Z."/>
            <person name="Gunde-Cimerman N."/>
        </authorList>
    </citation>
    <scope>NUCLEOTIDE SEQUENCE</scope>
    <source>
        <strain evidence="5">EXF-9298</strain>
    </source>
</reference>
<dbReference type="GO" id="GO:0046872">
    <property type="term" value="F:metal ion binding"/>
    <property type="evidence" value="ECO:0007669"/>
    <property type="project" value="UniProtKB-KW"/>
</dbReference>
<evidence type="ECO:0000256" key="4">
    <source>
        <dbReference type="RuleBase" id="RU366034"/>
    </source>
</evidence>
<comment type="caution">
    <text evidence="5">The sequence shown here is derived from an EMBL/GenBank/DDBJ whole genome shotgun (WGS) entry which is preliminary data.</text>
</comment>
<dbReference type="PANTHER" id="PTHR35201">
    <property type="entry name" value="TERPENE SYNTHASE"/>
    <property type="match status" value="1"/>
</dbReference>
<evidence type="ECO:0000256" key="1">
    <source>
        <dbReference type="ARBA" id="ARBA00001946"/>
    </source>
</evidence>
<dbReference type="PANTHER" id="PTHR35201:SF4">
    <property type="entry name" value="BETA-PINACENE SYNTHASE-RELATED"/>
    <property type="match status" value="1"/>
</dbReference>
<dbReference type="SUPFAM" id="SSF48576">
    <property type="entry name" value="Terpenoid synthases"/>
    <property type="match status" value="1"/>
</dbReference>
<dbReference type="AlphaFoldDB" id="A0A9P8FBQ1"/>